<dbReference type="Gene3D" id="3.40.50.1000">
    <property type="entry name" value="HAD superfamily/HAD-like"/>
    <property type="match status" value="1"/>
</dbReference>
<dbReference type="AlphaFoldDB" id="A0A1L9WM41"/>
<evidence type="ECO:0000256" key="1">
    <source>
        <dbReference type="ARBA" id="ARBA00022723"/>
    </source>
</evidence>
<gene>
    <name evidence="2" type="ORF">ASPACDRAFT_1858696</name>
</gene>
<proteinExistence type="predicted"/>
<keyword evidence="3" id="KW-1185">Reference proteome</keyword>
<dbReference type="PANTHER" id="PTHR46594:SF4">
    <property type="entry name" value="P-TYPE CATION-TRANSPORTING ATPASE"/>
    <property type="match status" value="1"/>
</dbReference>
<dbReference type="InterPro" id="IPR023214">
    <property type="entry name" value="HAD_sf"/>
</dbReference>
<dbReference type="Proteomes" id="UP000184546">
    <property type="component" value="Unassembled WGS sequence"/>
</dbReference>
<evidence type="ECO:0000313" key="3">
    <source>
        <dbReference type="Proteomes" id="UP000184546"/>
    </source>
</evidence>
<evidence type="ECO:0000313" key="2">
    <source>
        <dbReference type="EMBL" id="OJJ97242.1"/>
    </source>
</evidence>
<protein>
    <submittedName>
        <fullName evidence="2">Uncharacterized protein</fullName>
    </submittedName>
</protein>
<dbReference type="STRING" id="690307.A0A1L9WM41"/>
<dbReference type="GO" id="GO:0046872">
    <property type="term" value="F:metal ion binding"/>
    <property type="evidence" value="ECO:0007669"/>
    <property type="project" value="UniProtKB-KW"/>
</dbReference>
<accession>A0A1L9WM41</accession>
<name>A0A1L9WM41_ASPA1</name>
<dbReference type="InterPro" id="IPR036412">
    <property type="entry name" value="HAD-like_sf"/>
</dbReference>
<dbReference type="VEuPathDB" id="FungiDB:ASPACDRAFT_1858696"/>
<sequence length="182" mass="19986">MLSRAEFDLNLSVQSLTELLKHLERATEFKYERITDQGSRADIIVPEASEFIKHAWPRGATEMTVIDLSGDDDGPVRSIAGQLAKSTTDSHIHRRGTNDAVALATATIGVHMNQETGSEVAKSAADVVLMRPSLLSVLHDPYEWEGRAFVNARIPPEFAGLEELVSVLPVLGVAMLLRWARV</sequence>
<dbReference type="PANTHER" id="PTHR46594">
    <property type="entry name" value="P-TYPE CATION-TRANSPORTING ATPASE"/>
    <property type="match status" value="1"/>
</dbReference>
<dbReference type="GeneID" id="30971447"/>
<dbReference type="OrthoDB" id="432719at2759"/>
<dbReference type="SUPFAM" id="SSF56784">
    <property type="entry name" value="HAD-like"/>
    <property type="match status" value="1"/>
</dbReference>
<keyword evidence="1" id="KW-0479">Metal-binding</keyword>
<organism evidence="2 3">
    <name type="scientific">Aspergillus aculeatus (strain ATCC 16872 / CBS 172.66 / WB 5094)</name>
    <dbReference type="NCBI Taxonomy" id="690307"/>
    <lineage>
        <taxon>Eukaryota</taxon>
        <taxon>Fungi</taxon>
        <taxon>Dikarya</taxon>
        <taxon>Ascomycota</taxon>
        <taxon>Pezizomycotina</taxon>
        <taxon>Eurotiomycetes</taxon>
        <taxon>Eurotiomycetidae</taxon>
        <taxon>Eurotiales</taxon>
        <taxon>Aspergillaceae</taxon>
        <taxon>Aspergillus</taxon>
        <taxon>Aspergillus subgen. Circumdati</taxon>
    </lineage>
</organism>
<dbReference type="EMBL" id="KV878983">
    <property type="protein sequence ID" value="OJJ97242.1"/>
    <property type="molecule type" value="Genomic_DNA"/>
</dbReference>
<reference evidence="3" key="1">
    <citation type="journal article" date="2017" name="Genome Biol.">
        <title>Comparative genomics reveals high biological diversity and specific adaptations in the industrially and medically important fungal genus Aspergillus.</title>
        <authorList>
            <person name="de Vries R.P."/>
            <person name="Riley R."/>
            <person name="Wiebenga A."/>
            <person name="Aguilar-Osorio G."/>
            <person name="Amillis S."/>
            <person name="Uchima C.A."/>
            <person name="Anderluh G."/>
            <person name="Asadollahi M."/>
            <person name="Askin M."/>
            <person name="Barry K."/>
            <person name="Battaglia E."/>
            <person name="Bayram O."/>
            <person name="Benocci T."/>
            <person name="Braus-Stromeyer S.A."/>
            <person name="Caldana C."/>
            <person name="Canovas D."/>
            <person name="Cerqueira G.C."/>
            <person name="Chen F."/>
            <person name="Chen W."/>
            <person name="Choi C."/>
            <person name="Clum A."/>
            <person name="Dos Santos R.A."/>
            <person name="Damasio A.R."/>
            <person name="Diallinas G."/>
            <person name="Emri T."/>
            <person name="Fekete E."/>
            <person name="Flipphi M."/>
            <person name="Freyberg S."/>
            <person name="Gallo A."/>
            <person name="Gournas C."/>
            <person name="Habgood R."/>
            <person name="Hainaut M."/>
            <person name="Harispe M.L."/>
            <person name="Henrissat B."/>
            <person name="Hilden K.S."/>
            <person name="Hope R."/>
            <person name="Hossain A."/>
            <person name="Karabika E."/>
            <person name="Karaffa L."/>
            <person name="Karanyi Z."/>
            <person name="Krasevec N."/>
            <person name="Kuo A."/>
            <person name="Kusch H."/>
            <person name="LaButti K."/>
            <person name="Lagendijk E.L."/>
            <person name="Lapidus A."/>
            <person name="Levasseur A."/>
            <person name="Lindquist E."/>
            <person name="Lipzen A."/>
            <person name="Logrieco A.F."/>
            <person name="MacCabe A."/>
            <person name="Maekelae M.R."/>
            <person name="Malavazi I."/>
            <person name="Melin P."/>
            <person name="Meyer V."/>
            <person name="Mielnichuk N."/>
            <person name="Miskei M."/>
            <person name="Molnar A.P."/>
            <person name="Mule G."/>
            <person name="Ngan C.Y."/>
            <person name="Orejas M."/>
            <person name="Orosz E."/>
            <person name="Ouedraogo J.P."/>
            <person name="Overkamp K.M."/>
            <person name="Park H.-S."/>
            <person name="Perrone G."/>
            <person name="Piumi F."/>
            <person name="Punt P.J."/>
            <person name="Ram A.F."/>
            <person name="Ramon A."/>
            <person name="Rauscher S."/>
            <person name="Record E."/>
            <person name="Riano-Pachon D.M."/>
            <person name="Robert V."/>
            <person name="Roehrig J."/>
            <person name="Ruller R."/>
            <person name="Salamov A."/>
            <person name="Salih N.S."/>
            <person name="Samson R.A."/>
            <person name="Sandor E."/>
            <person name="Sanguinetti M."/>
            <person name="Schuetze T."/>
            <person name="Sepcic K."/>
            <person name="Shelest E."/>
            <person name="Sherlock G."/>
            <person name="Sophianopoulou V."/>
            <person name="Squina F.M."/>
            <person name="Sun H."/>
            <person name="Susca A."/>
            <person name="Todd R.B."/>
            <person name="Tsang A."/>
            <person name="Unkles S.E."/>
            <person name="van de Wiele N."/>
            <person name="van Rossen-Uffink D."/>
            <person name="Oliveira J.V."/>
            <person name="Vesth T.C."/>
            <person name="Visser J."/>
            <person name="Yu J.-H."/>
            <person name="Zhou M."/>
            <person name="Andersen M.R."/>
            <person name="Archer D.B."/>
            <person name="Baker S.E."/>
            <person name="Benoit I."/>
            <person name="Brakhage A.A."/>
            <person name="Braus G.H."/>
            <person name="Fischer R."/>
            <person name="Frisvad J.C."/>
            <person name="Goldman G.H."/>
            <person name="Houbraken J."/>
            <person name="Oakley B."/>
            <person name="Pocsi I."/>
            <person name="Scazzocchio C."/>
            <person name="Seiboth B."/>
            <person name="vanKuyk P.A."/>
            <person name="Wortman J."/>
            <person name="Dyer P.S."/>
            <person name="Grigoriev I.V."/>
        </authorList>
    </citation>
    <scope>NUCLEOTIDE SEQUENCE [LARGE SCALE GENOMIC DNA]</scope>
    <source>
        <strain evidence="3">ATCC 16872 / CBS 172.66 / WB 5094</strain>
    </source>
</reference>
<dbReference type="RefSeq" id="XP_020053582.1">
    <property type="nucleotide sequence ID" value="XM_020197633.1"/>
</dbReference>